<keyword evidence="1" id="KW-1133">Transmembrane helix</keyword>
<comment type="caution">
    <text evidence="2">The sequence shown here is derived from an EMBL/GenBank/DDBJ whole genome shotgun (WGS) entry which is preliminary data.</text>
</comment>
<gene>
    <name evidence="2" type="ORF">RWH44_02675</name>
</gene>
<proteinExistence type="predicted"/>
<evidence type="ECO:0000313" key="2">
    <source>
        <dbReference type="EMBL" id="MDU0344600.1"/>
    </source>
</evidence>
<dbReference type="Proteomes" id="UP001261125">
    <property type="component" value="Unassembled WGS sequence"/>
</dbReference>
<accession>A0ABU3SIH8</accession>
<feature type="transmembrane region" description="Helical" evidence="1">
    <location>
        <begin position="228"/>
        <end position="249"/>
    </location>
</feature>
<name>A0ABU3SIH8_9MICO</name>
<reference evidence="2 3" key="1">
    <citation type="submission" date="2023-09" db="EMBL/GenBank/DDBJ databases">
        <title>Microbacterium fusihabitans sp. nov., Microbacterium phycihabitans sp. nov., and Microbacterium cervinum sp. nov., isolated from dried seaweeds of beach.</title>
        <authorList>
            <person name="Lee S.D."/>
        </authorList>
    </citation>
    <scope>NUCLEOTIDE SEQUENCE [LARGE SCALE GENOMIC DNA]</scope>
    <source>
        <strain evidence="2 3">KSW2-29</strain>
    </source>
</reference>
<feature type="transmembrane region" description="Helical" evidence="1">
    <location>
        <begin position="104"/>
        <end position="121"/>
    </location>
</feature>
<feature type="transmembrane region" description="Helical" evidence="1">
    <location>
        <begin position="282"/>
        <end position="302"/>
    </location>
</feature>
<feature type="transmembrane region" description="Helical" evidence="1">
    <location>
        <begin position="127"/>
        <end position="148"/>
    </location>
</feature>
<dbReference type="RefSeq" id="WP_316003379.1">
    <property type="nucleotide sequence ID" value="NZ_JAWDIT010000001.1"/>
</dbReference>
<feature type="transmembrane region" description="Helical" evidence="1">
    <location>
        <begin position="9"/>
        <end position="33"/>
    </location>
</feature>
<keyword evidence="1" id="KW-0472">Membrane</keyword>
<feature type="transmembrane region" description="Helical" evidence="1">
    <location>
        <begin position="155"/>
        <end position="175"/>
    </location>
</feature>
<dbReference type="EMBL" id="JAWDIT010000001">
    <property type="protein sequence ID" value="MDU0344600.1"/>
    <property type="molecule type" value="Genomic_DNA"/>
</dbReference>
<keyword evidence="1" id="KW-0812">Transmembrane</keyword>
<evidence type="ECO:0000256" key="1">
    <source>
        <dbReference type="SAM" id="Phobius"/>
    </source>
</evidence>
<feature type="transmembrane region" description="Helical" evidence="1">
    <location>
        <begin position="195"/>
        <end position="216"/>
    </location>
</feature>
<protein>
    <submittedName>
        <fullName evidence="2">Uncharacterized protein</fullName>
    </submittedName>
</protein>
<evidence type="ECO:0000313" key="3">
    <source>
        <dbReference type="Proteomes" id="UP001261125"/>
    </source>
</evidence>
<organism evidence="2 3">
    <name type="scientific">Microbacterium phycohabitans</name>
    <dbReference type="NCBI Taxonomy" id="3075993"/>
    <lineage>
        <taxon>Bacteria</taxon>
        <taxon>Bacillati</taxon>
        <taxon>Actinomycetota</taxon>
        <taxon>Actinomycetes</taxon>
        <taxon>Micrococcales</taxon>
        <taxon>Microbacteriaceae</taxon>
        <taxon>Microbacterium</taxon>
    </lineage>
</organism>
<keyword evidence="3" id="KW-1185">Reference proteome</keyword>
<sequence>MATTAGRGILALGVAGILLAFGAVIAVLVDPFARVPMMVDSTTEWLARALLALGVAWLVIGMLAARTSLVRRPGAAAARATWIASTRPWRARESSLGVLPLDRWLMILVPGGLLVTTRIVQTPRDGLLGVAIAILGWLLFAAAVRLLLGRRSPWPIIAAVGGALVLRCVVALLAVALSGPDGVWPSLWAVPAVRVLYLMVAFALVAWVFVAAGWSLAPQLGRPRAAGITLAGMGIGYALPAATIAFAGAGDALRSWNEQIGILPWDLARLTGMRDGAFPVELVSVTAVIGAIATIVGILLALPRRVFERRARRDSAAEGRPGGQRPSV</sequence>
<feature type="transmembrane region" description="Helical" evidence="1">
    <location>
        <begin position="45"/>
        <end position="65"/>
    </location>
</feature>